<dbReference type="AlphaFoldDB" id="A0AAD3SKC7"/>
<protein>
    <submittedName>
        <fullName evidence="2">Uncharacterized protein</fullName>
    </submittedName>
</protein>
<comment type="caution">
    <text evidence="2">The sequence shown here is derived from an EMBL/GenBank/DDBJ whole genome shotgun (WGS) entry which is preliminary data.</text>
</comment>
<feature type="compositionally biased region" description="Polar residues" evidence="1">
    <location>
        <begin position="17"/>
        <end position="35"/>
    </location>
</feature>
<evidence type="ECO:0000313" key="3">
    <source>
        <dbReference type="Proteomes" id="UP001279734"/>
    </source>
</evidence>
<reference evidence="2" key="1">
    <citation type="submission" date="2023-05" db="EMBL/GenBank/DDBJ databases">
        <title>Nepenthes gracilis genome sequencing.</title>
        <authorList>
            <person name="Fukushima K."/>
        </authorList>
    </citation>
    <scope>NUCLEOTIDE SEQUENCE</scope>
    <source>
        <strain evidence="2">SING2019-196</strain>
    </source>
</reference>
<feature type="region of interest" description="Disordered" evidence="1">
    <location>
        <begin position="1"/>
        <end position="47"/>
    </location>
</feature>
<evidence type="ECO:0000313" key="2">
    <source>
        <dbReference type="EMBL" id="GMH12788.1"/>
    </source>
</evidence>
<dbReference type="EMBL" id="BSYO01000012">
    <property type="protein sequence ID" value="GMH12788.1"/>
    <property type="molecule type" value="Genomic_DNA"/>
</dbReference>
<name>A0AAD3SKC7_NEPGR</name>
<proteinExistence type="predicted"/>
<gene>
    <name evidence="2" type="ORF">Nepgr_014629</name>
</gene>
<keyword evidence="3" id="KW-1185">Reference proteome</keyword>
<organism evidence="2 3">
    <name type="scientific">Nepenthes gracilis</name>
    <name type="common">Slender pitcher plant</name>
    <dbReference type="NCBI Taxonomy" id="150966"/>
    <lineage>
        <taxon>Eukaryota</taxon>
        <taxon>Viridiplantae</taxon>
        <taxon>Streptophyta</taxon>
        <taxon>Embryophyta</taxon>
        <taxon>Tracheophyta</taxon>
        <taxon>Spermatophyta</taxon>
        <taxon>Magnoliopsida</taxon>
        <taxon>eudicotyledons</taxon>
        <taxon>Gunneridae</taxon>
        <taxon>Pentapetalae</taxon>
        <taxon>Caryophyllales</taxon>
        <taxon>Nepenthaceae</taxon>
        <taxon>Nepenthes</taxon>
    </lineage>
</organism>
<dbReference type="Proteomes" id="UP001279734">
    <property type="component" value="Unassembled WGS sequence"/>
</dbReference>
<evidence type="ECO:0000256" key="1">
    <source>
        <dbReference type="SAM" id="MobiDB-lite"/>
    </source>
</evidence>
<sequence>MAANHLDKSGQKRPSEDTSPAQNKITTIASTLNEEGSQDPPHWGHNKVASVWLRPPSSCGVLAHRSSIETSQASRSAIPPPSWSAPLLRSLKVVFDGCTNLIPRPRSPRRSQGFFHLVIMVC</sequence>
<feature type="compositionally biased region" description="Basic and acidic residues" evidence="1">
    <location>
        <begin position="1"/>
        <end position="16"/>
    </location>
</feature>
<accession>A0AAD3SKC7</accession>